<organism evidence="1">
    <name type="scientific">gut metagenome</name>
    <dbReference type="NCBI Taxonomy" id="749906"/>
    <lineage>
        <taxon>unclassified sequences</taxon>
        <taxon>metagenomes</taxon>
        <taxon>organismal metagenomes</taxon>
    </lineage>
</organism>
<name>J9H510_9ZZZZ</name>
<sequence>MIHLYKNRLRPSRRSLFSYTFRPPPFPEAQPQKRTYLFIPSPGSTPALFFTNHTQHRSTGT</sequence>
<dbReference type="AlphaFoldDB" id="J9H510"/>
<reference evidence="1" key="1">
    <citation type="journal article" date="2012" name="PLoS ONE">
        <title>Gene sets for utilization of primary and secondary nutrition supplies in the distal gut of endangered iberian lynx.</title>
        <authorList>
            <person name="Alcaide M."/>
            <person name="Messina E."/>
            <person name="Richter M."/>
            <person name="Bargiela R."/>
            <person name="Peplies J."/>
            <person name="Huws S.A."/>
            <person name="Newbold C.J."/>
            <person name="Golyshin P.N."/>
            <person name="Simon M.A."/>
            <person name="Lopez G."/>
            <person name="Yakimov M.M."/>
            <person name="Ferrer M."/>
        </authorList>
    </citation>
    <scope>NUCLEOTIDE SEQUENCE</scope>
</reference>
<comment type="caution">
    <text evidence="1">The sequence shown here is derived from an EMBL/GenBank/DDBJ whole genome shotgun (WGS) entry which is preliminary data.</text>
</comment>
<protein>
    <submittedName>
        <fullName evidence="1">Uncharacterized protein</fullName>
    </submittedName>
</protein>
<gene>
    <name evidence="1" type="ORF">EVA_02935</name>
</gene>
<dbReference type="EMBL" id="AMCI01000497">
    <property type="protein sequence ID" value="EJX08955.1"/>
    <property type="molecule type" value="Genomic_DNA"/>
</dbReference>
<proteinExistence type="predicted"/>
<evidence type="ECO:0000313" key="1">
    <source>
        <dbReference type="EMBL" id="EJX08955.1"/>
    </source>
</evidence>
<accession>J9H510</accession>